<dbReference type="Proteomes" id="UP000824078">
    <property type="component" value="Unassembled WGS sequence"/>
</dbReference>
<feature type="binding site" evidence="20">
    <location>
        <position position="115"/>
    </location>
    <ligand>
        <name>Mg(2+)</name>
        <dbReference type="ChEBI" id="CHEBI:18420"/>
    </ligand>
</feature>
<comment type="catalytic activity">
    <reaction evidence="17 20">
        <text>alpha-D-glucosamine 1-phosphate + acetyl-CoA = N-acetyl-alpha-D-glucosamine 1-phosphate + CoA + H(+)</text>
        <dbReference type="Rhea" id="RHEA:13725"/>
        <dbReference type="ChEBI" id="CHEBI:15378"/>
        <dbReference type="ChEBI" id="CHEBI:57287"/>
        <dbReference type="ChEBI" id="CHEBI:57288"/>
        <dbReference type="ChEBI" id="CHEBI:57776"/>
        <dbReference type="ChEBI" id="CHEBI:58516"/>
        <dbReference type="EC" id="2.3.1.157"/>
    </reaction>
</comment>
<accession>A0A9D1HZV8</accession>
<reference evidence="22" key="1">
    <citation type="submission" date="2020-10" db="EMBL/GenBank/DDBJ databases">
        <authorList>
            <person name="Gilroy R."/>
        </authorList>
    </citation>
    <scope>NUCLEOTIDE SEQUENCE</scope>
    <source>
        <strain evidence="22">ChiHjej12B11-29160</strain>
    </source>
</reference>
<dbReference type="CDD" id="cd02540">
    <property type="entry name" value="GT2_GlmU_N_bac"/>
    <property type="match status" value="1"/>
</dbReference>
<feature type="binding site" evidence="20">
    <location>
        <position position="364"/>
    </location>
    <ligand>
        <name>UDP-N-acetyl-alpha-D-glucosamine</name>
        <dbReference type="ChEBI" id="CHEBI:57705"/>
    </ligand>
</feature>
<evidence type="ECO:0000259" key="21">
    <source>
        <dbReference type="Pfam" id="PF00483"/>
    </source>
</evidence>
<dbReference type="GO" id="GO:0009245">
    <property type="term" value="P:lipid A biosynthetic process"/>
    <property type="evidence" value="ECO:0007669"/>
    <property type="project" value="UniProtKB-UniRule"/>
</dbReference>
<comment type="pathway">
    <text evidence="3 20">Nucleotide-sugar biosynthesis; UDP-N-acetyl-alpha-D-glucosamine biosynthesis; UDP-N-acetyl-alpha-D-glucosamine from N-acetyl-alpha-D-glucosamine 1-phosphate: step 1/1.</text>
</comment>
<keyword evidence="12 20" id="KW-0133">Cell shape</keyword>
<feature type="binding site" evidence="20">
    <location>
        <position position="241"/>
    </location>
    <ligand>
        <name>UDP-N-acetyl-alpha-D-glucosamine</name>
        <dbReference type="ChEBI" id="CHEBI:57705"/>
    </ligand>
</feature>
<dbReference type="InterPro" id="IPR038009">
    <property type="entry name" value="GlmU_C_LbH"/>
</dbReference>
<comment type="caution">
    <text evidence="20">Lacks conserved residue(s) required for the propagation of feature annotation.</text>
</comment>
<keyword evidence="7 20" id="KW-0808">Transferase</keyword>
<evidence type="ECO:0000256" key="19">
    <source>
        <dbReference type="ARBA" id="ARBA00049628"/>
    </source>
</evidence>
<evidence type="ECO:0000256" key="14">
    <source>
        <dbReference type="ARBA" id="ARBA00023268"/>
    </source>
</evidence>
<dbReference type="EMBL" id="DVMQ01000018">
    <property type="protein sequence ID" value="HIU24633.1"/>
    <property type="molecule type" value="Genomic_DNA"/>
</dbReference>
<evidence type="ECO:0000256" key="7">
    <source>
        <dbReference type="ARBA" id="ARBA00022679"/>
    </source>
</evidence>
<gene>
    <name evidence="20 22" type="primary">glmU</name>
    <name evidence="22" type="ORF">IAD17_06895</name>
</gene>
<feature type="binding site" evidence="20">
    <location>
        <position position="241"/>
    </location>
    <ligand>
        <name>Mg(2+)</name>
        <dbReference type="ChEBI" id="CHEBI:18420"/>
    </ligand>
</feature>
<feature type="binding site" evidence="20">
    <location>
        <position position="379"/>
    </location>
    <ligand>
        <name>UDP-N-acetyl-alpha-D-glucosamine</name>
        <dbReference type="ChEBI" id="CHEBI:57705"/>
    </ligand>
</feature>
<feature type="binding site" evidence="20">
    <location>
        <begin position="399"/>
        <end position="400"/>
    </location>
    <ligand>
        <name>acetyl-CoA</name>
        <dbReference type="ChEBI" id="CHEBI:57288"/>
    </ligand>
</feature>
<feature type="binding site" evidence="20">
    <location>
        <begin position="90"/>
        <end position="91"/>
    </location>
    <ligand>
        <name>UDP-N-acetyl-alpha-D-glucosamine</name>
        <dbReference type="ChEBI" id="CHEBI:57705"/>
    </ligand>
</feature>
<dbReference type="CDD" id="cd03353">
    <property type="entry name" value="LbH_GlmU_C"/>
    <property type="match status" value="1"/>
</dbReference>
<evidence type="ECO:0000256" key="4">
    <source>
        <dbReference type="ARBA" id="ARBA00007707"/>
    </source>
</evidence>
<protein>
    <recommendedName>
        <fullName evidence="20">Bifunctional protein GlmU</fullName>
    </recommendedName>
    <domain>
        <recommendedName>
            <fullName evidence="20">UDP-N-acetylglucosamine pyrophosphorylase</fullName>
            <ecNumber evidence="20">2.7.7.23</ecNumber>
        </recommendedName>
        <alternativeName>
            <fullName evidence="20">N-acetylglucosamine-1-phosphate uridyltransferase</fullName>
        </alternativeName>
    </domain>
    <domain>
        <recommendedName>
            <fullName evidence="20">Glucosamine-1-phosphate N-acetyltransferase</fullName>
            <ecNumber evidence="20">2.3.1.157</ecNumber>
        </recommendedName>
    </domain>
</protein>
<dbReference type="GO" id="GO:0003977">
    <property type="term" value="F:UDP-N-acetylglucosamine diphosphorylase activity"/>
    <property type="evidence" value="ECO:0007669"/>
    <property type="project" value="UniProtKB-UniRule"/>
</dbReference>
<evidence type="ECO:0000256" key="9">
    <source>
        <dbReference type="ARBA" id="ARBA00022723"/>
    </source>
</evidence>
<feature type="domain" description="Nucleotidyl transferase" evidence="21">
    <location>
        <begin position="5"/>
        <end position="231"/>
    </location>
</feature>
<feature type="binding site" evidence="20">
    <location>
        <position position="85"/>
    </location>
    <ligand>
        <name>UDP-N-acetyl-alpha-D-glucosamine</name>
        <dbReference type="ChEBI" id="CHEBI:57705"/>
    </ligand>
</feature>
<feature type="binding site" evidence="20">
    <location>
        <position position="418"/>
    </location>
    <ligand>
        <name>acetyl-CoA</name>
        <dbReference type="ChEBI" id="CHEBI:57288"/>
    </ligand>
</feature>
<evidence type="ECO:0000256" key="6">
    <source>
        <dbReference type="ARBA" id="ARBA00022490"/>
    </source>
</evidence>
<evidence type="ECO:0000256" key="8">
    <source>
        <dbReference type="ARBA" id="ARBA00022695"/>
    </source>
</evidence>
<evidence type="ECO:0000313" key="23">
    <source>
        <dbReference type="Proteomes" id="UP000824078"/>
    </source>
</evidence>
<feature type="active site" description="Proton acceptor" evidence="20">
    <location>
        <position position="376"/>
    </location>
</feature>
<dbReference type="Gene3D" id="3.90.550.10">
    <property type="entry name" value="Spore Coat Polysaccharide Biosynthesis Protein SpsA, Chain A"/>
    <property type="match status" value="1"/>
</dbReference>
<feature type="binding site" evidence="20">
    <location>
        <position position="22"/>
    </location>
    <ligand>
        <name>UDP-N-acetyl-alpha-D-glucosamine</name>
        <dbReference type="ChEBI" id="CHEBI:57705"/>
    </ligand>
</feature>
<organism evidence="22 23">
    <name type="scientific">Candidatus Coprovicinus avistercoris</name>
    <dbReference type="NCBI Taxonomy" id="2840754"/>
    <lineage>
        <taxon>Bacteria</taxon>
        <taxon>Bacillati</taxon>
        <taxon>Actinomycetota</taxon>
        <taxon>Coriobacteriia</taxon>
        <taxon>Coriobacteriales</taxon>
        <taxon>Coriobacteriaceae</taxon>
        <taxon>Coriobacteriaceae incertae sedis</taxon>
        <taxon>Candidatus Coprovicinus</taxon>
    </lineage>
</organism>
<dbReference type="Gene3D" id="2.160.10.10">
    <property type="entry name" value="Hexapeptide repeat proteins"/>
    <property type="match status" value="1"/>
</dbReference>
<feature type="region of interest" description="Pyrophosphorylase" evidence="20">
    <location>
        <begin position="1"/>
        <end position="243"/>
    </location>
</feature>
<feature type="binding site" evidence="20">
    <location>
        <position position="436"/>
    </location>
    <ligand>
        <name>acetyl-CoA</name>
        <dbReference type="ChEBI" id="CHEBI:57288"/>
    </ligand>
</feature>
<evidence type="ECO:0000256" key="18">
    <source>
        <dbReference type="ARBA" id="ARBA00048493"/>
    </source>
</evidence>
<feature type="binding site" evidence="20">
    <location>
        <position position="346"/>
    </location>
    <ligand>
        <name>UDP-N-acetyl-alpha-D-glucosamine</name>
        <dbReference type="ChEBI" id="CHEBI:57705"/>
    </ligand>
</feature>
<dbReference type="InterPro" id="IPR005835">
    <property type="entry name" value="NTP_transferase_dom"/>
</dbReference>
<reference evidence="22" key="2">
    <citation type="journal article" date="2021" name="PeerJ">
        <title>Extensive microbial diversity within the chicken gut microbiome revealed by metagenomics and culture.</title>
        <authorList>
            <person name="Gilroy R."/>
            <person name="Ravi A."/>
            <person name="Getino M."/>
            <person name="Pursley I."/>
            <person name="Horton D.L."/>
            <person name="Alikhan N.F."/>
            <person name="Baker D."/>
            <person name="Gharbi K."/>
            <person name="Hall N."/>
            <person name="Watson M."/>
            <person name="Adriaenssens E.M."/>
            <person name="Foster-Nyarko E."/>
            <person name="Jarju S."/>
            <person name="Secka A."/>
            <person name="Antonio M."/>
            <person name="Oren A."/>
            <person name="Chaudhuri R.R."/>
            <person name="La Ragione R."/>
            <person name="Hildebrand F."/>
            <person name="Pallen M.J."/>
        </authorList>
    </citation>
    <scope>NUCLEOTIDE SEQUENCE</scope>
    <source>
        <strain evidence="22">ChiHjej12B11-29160</strain>
    </source>
</reference>
<dbReference type="InterPro" id="IPR001451">
    <property type="entry name" value="Hexapep"/>
</dbReference>
<dbReference type="GO" id="GO:0016020">
    <property type="term" value="C:membrane"/>
    <property type="evidence" value="ECO:0007669"/>
    <property type="project" value="GOC"/>
</dbReference>
<dbReference type="GO" id="GO:0019134">
    <property type="term" value="F:glucosamine-1-phosphate N-acetyltransferase activity"/>
    <property type="evidence" value="ECO:0007669"/>
    <property type="project" value="UniProtKB-UniRule"/>
</dbReference>
<comment type="function">
    <text evidence="19 20">Catalyzes the last two sequential reactions in the de novo biosynthetic pathway for UDP-N-acetylglucosamine (UDP-GlcNAc). The C-terminal domain catalyzes the transfer of acetyl group from acetyl coenzyme A to glucosamine-1-phosphate (GlcN-1-P) to produce N-acetylglucosamine-1-phosphate (GlcNAc-1-P), which is converted into UDP-GlcNAc by the transfer of uridine 5-monophosphate (from uridine 5-triphosphate), a reaction catalyzed by the N-terminal domain.</text>
</comment>
<comment type="subunit">
    <text evidence="20">Homotrimer.</text>
</comment>
<dbReference type="InterPro" id="IPR050065">
    <property type="entry name" value="GlmU-like"/>
</dbReference>
<evidence type="ECO:0000256" key="3">
    <source>
        <dbReference type="ARBA" id="ARBA00005208"/>
    </source>
</evidence>
<comment type="pathway">
    <text evidence="2 20">Nucleotide-sugar biosynthesis; UDP-N-acetyl-alpha-D-glucosamine biosynthesis; N-acetyl-alpha-D-glucosamine 1-phosphate from alpha-D-glucosamine 6-phosphate (route II): step 2/2.</text>
</comment>
<comment type="similarity">
    <text evidence="5 20">In the N-terminal section; belongs to the N-acetylglucosamine-1-phosphate uridyltransferase family.</text>
</comment>
<dbReference type="SUPFAM" id="SSF51161">
    <property type="entry name" value="Trimeric LpxA-like enzymes"/>
    <property type="match status" value="1"/>
</dbReference>
<dbReference type="NCBIfam" id="TIGR01173">
    <property type="entry name" value="glmU"/>
    <property type="match status" value="1"/>
</dbReference>
<dbReference type="Pfam" id="PF00483">
    <property type="entry name" value="NTP_transferase"/>
    <property type="match status" value="1"/>
</dbReference>
<evidence type="ECO:0000256" key="1">
    <source>
        <dbReference type="ARBA" id="ARBA00004496"/>
    </source>
</evidence>
<keyword evidence="6 20" id="KW-0963">Cytoplasm</keyword>
<feature type="binding site" evidence="20">
    <location>
        <begin position="8"/>
        <end position="11"/>
    </location>
    <ligand>
        <name>UDP-N-acetyl-alpha-D-glucosamine</name>
        <dbReference type="ChEBI" id="CHEBI:57705"/>
    </ligand>
</feature>
<dbReference type="GO" id="GO:0006048">
    <property type="term" value="P:UDP-N-acetylglucosamine biosynthetic process"/>
    <property type="evidence" value="ECO:0007669"/>
    <property type="project" value="InterPro"/>
</dbReference>
<evidence type="ECO:0000256" key="2">
    <source>
        <dbReference type="ARBA" id="ARBA00005166"/>
    </source>
</evidence>
<dbReference type="HAMAP" id="MF_01631">
    <property type="entry name" value="GlmU"/>
    <property type="match status" value="1"/>
</dbReference>
<evidence type="ECO:0000313" key="22">
    <source>
        <dbReference type="EMBL" id="HIU24633.1"/>
    </source>
</evidence>
<dbReference type="AlphaFoldDB" id="A0A9D1HZV8"/>
<keyword evidence="8 20" id="KW-0548">Nucleotidyltransferase</keyword>
<keyword evidence="14 20" id="KW-0511">Multifunctional enzyme</keyword>
<comment type="catalytic activity">
    <reaction evidence="18 20">
        <text>N-acetyl-alpha-D-glucosamine 1-phosphate + UTP + H(+) = UDP-N-acetyl-alpha-D-glucosamine + diphosphate</text>
        <dbReference type="Rhea" id="RHEA:13509"/>
        <dbReference type="ChEBI" id="CHEBI:15378"/>
        <dbReference type="ChEBI" id="CHEBI:33019"/>
        <dbReference type="ChEBI" id="CHEBI:46398"/>
        <dbReference type="ChEBI" id="CHEBI:57705"/>
        <dbReference type="ChEBI" id="CHEBI:57776"/>
        <dbReference type="EC" id="2.7.7.23"/>
    </reaction>
</comment>
<keyword evidence="11 20" id="KW-0460">Magnesium</keyword>
<dbReference type="InterPro" id="IPR011004">
    <property type="entry name" value="Trimer_LpxA-like_sf"/>
</dbReference>
<feature type="binding site" evidence="20">
    <location>
        <position position="167"/>
    </location>
    <ligand>
        <name>UDP-N-acetyl-alpha-D-glucosamine</name>
        <dbReference type="ChEBI" id="CHEBI:57705"/>
    </ligand>
</feature>
<feature type="binding site" evidence="20">
    <location>
        <position position="183"/>
    </location>
    <ligand>
        <name>UDP-N-acetyl-alpha-D-glucosamine</name>
        <dbReference type="ChEBI" id="CHEBI:57705"/>
    </ligand>
</feature>
<evidence type="ECO:0000256" key="20">
    <source>
        <dbReference type="HAMAP-Rule" id="MF_01631"/>
    </source>
</evidence>
<comment type="similarity">
    <text evidence="4 20">In the C-terminal section; belongs to the transferase hexapeptide repeat family.</text>
</comment>
<dbReference type="Pfam" id="PF00132">
    <property type="entry name" value="Hexapep"/>
    <property type="match status" value="2"/>
</dbReference>
<dbReference type="GO" id="GO:0000902">
    <property type="term" value="P:cell morphogenesis"/>
    <property type="evidence" value="ECO:0007669"/>
    <property type="project" value="UniProtKB-UniRule"/>
</dbReference>
<feature type="binding site" evidence="20">
    <location>
        <position position="453"/>
    </location>
    <ligand>
        <name>acetyl-CoA</name>
        <dbReference type="ChEBI" id="CHEBI:57288"/>
    </ligand>
</feature>
<feature type="binding site" evidence="20">
    <location>
        <position position="152"/>
    </location>
    <ligand>
        <name>UDP-N-acetyl-alpha-D-glucosamine</name>
        <dbReference type="ChEBI" id="CHEBI:57705"/>
    </ligand>
</feature>
<dbReference type="PANTHER" id="PTHR43584:SF3">
    <property type="entry name" value="BIFUNCTIONAL PROTEIN GLMU"/>
    <property type="match status" value="1"/>
</dbReference>
<keyword evidence="10 20" id="KW-0677">Repeat</keyword>
<comment type="cofactor">
    <cofactor evidence="20">
        <name>Mg(2+)</name>
        <dbReference type="ChEBI" id="CHEBI:18420"/>
    </cofactor>
    <text evidence="20">Binds 1 Mg(2+) ion per subunit.</text>
</comment>
<dbReference type="SUPFAM" id="SSF53448">
    <property type="entry name" value="Nucleotide-diphospho-sugar transferases"/>
    <property type="match status" value="1"/>
</dbReference>
<dbReference type="PANTHER" id="PTHR43584">
    <property type="entry name" value="NUCLEOTIDYL TRANSFERASE"/>
    <property type="match status" value="1"/>
</dbReference>
<feature type="region of interest" description="N-acetyltransferase" evidence="20">
    <location>
        <begin position="265"/>
        <end position="475"/>
    </location>
</feature>
<dbReference type="EC" id="2.3.1.157" evidence="20"/>
<name>A0A9D1HZV8_9ACTN</name>
<keyword evidence="9 20" id="KW-0479">Metal-binding</keyword>
<keyword evidence="15 20" id="KW-0012">Acyltransferase</keyword>
<evidence type="ECO:0000256" key="16">
    <source>
        <dbReference type="ARBA" id="ARBA00023316"/>
    </source>
</evidence>
<proteinExistence type="inferred from homology"/>
<keyword evidence="13 20" id="KW-0573">Peptidoglycan synthesis</keyword>
<comment type="caution">
    <text evidence="22">The sequence shown here is derived from an EMBL/GenBank/DDBJ whole genome shotgun (WGS) entry which is preliminary data.</text>
</comment>
<evidence type="ECO:0000256" key="15">
    <source>
        <dbReference type="ARBA" id="ARBA00023315"/>
    </source>
</evidence>
<feature type="binding site" evidence="20">
    <location>
        <position position="390"/>
    </location>
    <ligand>
        <name>UDP-N-acetyl-alpha-D-glucosamine</name>
        <dbReference type="ChEBI" id="CHEBI:57705"/>
    </ligand>
</feature>
<dbReference type="EC" id="2.7.7.23" evidence="20"/>
<comment type="subcellular location">
    <subcellularLocation>
        <location evidence="1 20">Cytoplasm</location>
    </subcellularLocation>
</comment>
<sequence>MPSTAIVLAAGEGTRMKSNHAKVAHKILGKEMICWVVDAAAAGGCDQIVVVVGSHADEVRAIISDHYGTQANNDSFTPQVICVEQKERLGTAHAVRVALDELGSVSGPVVVLNGDLPFIESATIAQFVEAVADKSHAAAVLTMVPPDPFGYGRVELAEDGSVLRIIEQKDCTPEQAATLTECNAGCYAFDGEALTAHIGEVGCNNAQSEYYLPDMVQILRNAGETITSVCCKDYREGLGINSRAQLAELTALARDRINLSLMDEGVTFLDPTQAWIGPDCTVGRDTIIWPQTHLIGSTHIGEDCQIGPNSRLTDTSVADNCKVEETVALSVCIEEGVTVGPRAYLRPGTHLLAGAHVGTHVEIKNSTIGEGSKVPHLSYIGDTTMGSGVNIGAGSITCNYDGVHKHRTTIGNDVFVGSDTMMVAPVSIGDGALVGASSCITKDIPAGALALERSNQRIVEGYAAKRLERLKKGQE</sequence>
<feature type="region of interest" description="Linker" evidence="20">
    <location>
        <begin position="244"/>
        <end position="264"/>
    </location>
</feature>
<evidence type="ECO:0000256" key="10">
    <source>
        <dbReference type="ARBA" id="ARBA00022737"/>
    </source>
</evidence>
<dbReference type="GO" id="GO:0000287">
    <property type="term" value="F:magnesium ion binding"/>
    <property type="evidence" value="ECO:0007669"/>
    <property type="project" value="UniProtKB-UniRule"/>
</dbReference>
<evidence type="ECO:0000256" key="12">
    <source>
        <dbReference type="ARBA" id="ARBA00022960"/>
    </source>
</evidence>
<evidence type="ECO:0000256" key="17">
    <source>
        <dbReference type="ARBA" id="ARBA00048247"/>
    </source>
</evidence>
<keyword evidence="16 20" id="KW-0961">Cell wall biogenesis/degradation</keyword>
<dbReference type="GO" id="GO:0009252">
    <property type="term" value="P:peptidoglycan biosynthetic process"/>
    <property type="evidence" value="ECO:0007669"/>
    <property type="project" value="UniProtKB-UniRule"/>
</dbReference>
<dbReference type="GO" id="GO:0008360">
    <property type="term" value="P:regulation of cell shape"/>
    <property type="evidence" value="ECO:0007669"/>
    <property type="project" value="UniProtKB-KW"/>
</dbReference>
<evidence type="ECO:0000256" key="11">
    <source>
        <dbReference type="ARBA" id="ARBA00022842"/>
    </source>
</evidence>
<dbReference type="InterPro" id="IPR029044">
    <property type="entry name" value="Nucleotide-diphossugar_trans"/>
</dbReference>
<dbReference type="GO" id="GO:0071555">
    <property type="term" value="P:cell wall organization"/>
    <property type="evidence" value="ECO:0007669"/>
    <property type="project" value="UniProtKB-KW"/>
</dbReference>
<evidence type="ECO:0000256" key="5">
    <source>
        <dbReference type="ARBA" id="ARBA00007947"/>
    </source>
</evidence>
<dbReference type="GO" id="GO:0005737">
    <property type="term" value="C:cytoplasm"/>
    <property type="evidence" value="ECO:0007669"/>
    <property type="project" value="UniProtKB-SubCell"/>
</dbReference>
<comment type="pathway">
    <text evidence="20">Bacterial outer membrane biogenesis; LPS lipid A biosynthesis.</text>
</comment>
<feature type="binding site" evidence="20">
    <location>
        <position position="393"/>
    </location>
    <ligand>
        <name>acetyl-CoA</name>
        <dbReference type="ChEBI" id="CHEBI:57288"/>
    </ligand>
</feature>
<dbReference type="InterPro" id="IPR005882">
    <property type="entry name" value="Bifunctional_GlmU"/>
</dbReference>
<evidence type="ECO:0000256" key="13">
    <source>
        <dbReference type="ARBA" id="ARBA00022984"/>
    </source>
</evidence>